<evidence type="ECO:0000313" key="2">
    <source>
        <dbReference type="EMBL" id="JAB60326.1"/>
    </source>
</evidence>
<feature type="non-terminal residue" evidence="2">
    <location>
        <position position="1"/>
    </location>
</feature>
<dbReference type="AlphaFoldDB" id="V5I6I2"/>
<reference evidence="2" key="1">
    <citation type="submission" date="2013-07" db="EMBL/GenBank/DDBJ databases">
        <title>Midgut Transcriptome Profiling of Anoplphora glabripennis, a Lignocellulose Degrading, Wood-Boring Cerambycid.</title>
        <authorList>
            <person name="Scully E.D."/>
            <person name="Hoover K."/>
            <person name="Carlson J.E."/>
            <person name="Tien M."/>
            <person name="Geib S.M."/>
        </authorList>
    </citation>
    <scope>NUCLEOTIDE SEQUENCE</scope>
</reference>
<name>V5I6I2_ANOGL</name>
<dbReference type="InterPro" id="IPR048365">
    <property type="entry name" value="TNP-like_RNaseH_N"/>
</dbReference>
<gene>
    <name evidence="2" type="primary">THAP9</name>
</gene>
<feature type="non-terminal residue" evidence="2">
    <location>
        <position position="159"/>
    </location>
</feature>
<evidence type="ECO:0000259" key="1">
    <source>
        <dbReference type="Pfam" id="PF21787"/>
    </source>
</evidence>
<protein>
    <submittedName>
        <fullName evidence="2">THAP domain-containing protein 9</fullName>
    </submittedName>
</protein>
<proteinExistence type="predicted"/>
<accession>V5I6I2</accession>
<organism evidence="2">
    <name type="scientific">Anoplophora glabripennis</name>
    <name type="common">Asian longhorn beetle</name>
    <name type="synonym">Anoplophora nobilis</name>
    <dbReference type="NCBI Taxonomy" id="217634"/>
    <lineage>
        <taxon>Eukaryota</taxon>
        <taxon>Metazoa</taxon>
        <taxon>Ecdysozoa</taxon>
        <taxon>Arthropoda</taxon>
        <taxon>Hexapoda</taxon>
        <taxon>Insecta</taxon>
        <taxon>Pterygota</taxon>
        <taxon>Neoptera</taxon>
        <taxon>Endopterygota</taxon>
        <taxon>Coleoptera</taxon>
        <taxon>Polyphaga</taxon>
        <taxon>Cucujiformia</taxon>
        <taxon>Chrysomeloidea</taxon>
        <taxon>Cerambycidae</taxon>
        <taxon>Lamiinae</taxon>
        <taxon>Lamiini</taxon>
        <taxon>Anoplophora</taxon>
    </lineage>
</organism>
<sequence>GINRTILNHLKKKITLMEPLDRWCSLCWDEISLTKGLNYNKKEDKFIGTVDIGSMGRKKKFADHALVFMVQGLKKKWKQPIAYFFTQNTVSSEVLEKCVVEIINALTSIGLHVKATVCDQGPTNVKALKILCHNNNYFLNKNQKIYILYDPPHLLKSTR</sequence>
<feature type="domain" description="Transposable element P transposase-like RNase H" evidence="1">
    <location>
        <begin position="1"/>
        <end position="131"/>
    </location>
</feature>
<dbReference type="Pfam" id="PF21787">
    <property type="entry name" value="TNP-like_RNaseH_N"/>
    <property type="match status" value="1"/>
</dbReference>
<dbReference type="EMBL" id="GALX01008140">
    <property type="protein sequence ID" value="JAB60326.1"/>
    <property type="molecule type" value="Transcribed_RNA"/>
</dbReference>